<dbReference type="AlphaFoldDB" id="A0A4V6CSU3"/>
<dbReference type="RefSeq" id="WP_137448840.1">
    <property type="nucleotide sequence ID" value="NZ_SZZH01000001.1"/>
</dbReference>
<reference evidence="1 2" key="1">
    <citation type="submission" date="2019-05" db="EMBL/GenBank/DDBJ databases">
        <title>Nakamurella sp. N5BH11, whole genome shotgun sequence.</title>
        <authorList>
            <person name="Tuo L."/>
        </authorList>
    </citation>
    <scope>NUCLEOTIDE SEQUENCE [LARGE SCALE GENOMIC DNA]</scope>
    <source>
        <strain evidence="1 2">N5BH11</strain>
    </source>
</reference>
<proteinExistence type="predicted"/>
<protein>
    <submittedName>
        <fullName evidence="1">Uncharacterized protein</fullName>
    </submittedName>
</protein>
<dbReference type="EMBL" id="SZZH01000001">
    <property type="protein sequence ID" value="TKV61535.1"/>
    <property type="molecule type" value="Genomic_DNA"/>
</dbReference>
<evidence type="ECO:0000313" key="2">
    <source>
        <dbReference type="Proteomes" id="UP000306985"/>
    </source>
</evidence>
<evidence type="ECO:0000313" key="1">
    <source>
        <dbReference type="EMBL" id="TKV61535.1"/>
    </source>
</evidence>
<comment type="caution">
    <text evidence="1">The sequence shown here is derived from an EMBL/GenBank/DDBJ whole genome shotgun (WGS) entry which is preliminary data.</text>
</comment>
<dbReference type="Proteomes" id="UP000306985">
    <property type="component" value="Unassembled WGS sequence"/>
</dbReference>
<gene>
    <name evidence="1" type="ORF">FDO65_08175</name>
</gene>
<sequence>MVVAVGGAAQLVAAGVFGAVVAAAQDGQVLGAGVAAGGVAGVERFAVVDVAAVGGLPAARHDTTRIAGEDEVGERLGWV</sequence>
<organism evidence="1 2">
    <name type="scientific">Nakamurella flava</name>
    <dbReference type="NCBI Taxonomy" id="2576308"/>
    <lineage>
        <taxon>Bacteria</taxon>
        <taxon>Bacillati</taxon>
        <taxon>Actinomycetota</taxon>
        <taxon>Actinomycetes</taxon>
        <taxon>Nakamurellales</taxon>
        <taxon>Nakamurellaceae</taxon>
        <taxon>Nakamurella</taxon>
    </lineage>
</organism>
<keyword evidence="2" id="KW-1185">Reference proteome</keyword>
<accession>A0A4V6CSU3</accession>
<name>A0A4V6CSU3_9ACTN</name>